<protein>
    <submittedName>
        <fullName evidence="1">Uncharacterized protein</fullName>
    </submittedName>
</protein>
<organism evidence="1 2">
    <name type="scientific">Lactococcus phage P1048</name>
    <dbReference type="NCBI Taxonomy" id="2662295"/>
    <lineage>
        <taxon>Viruses</taxon>
        <taxon>Duplodnaviria</taxon>
        <taxon>Heunggongvirae</taxon>
        <taxon>Uroviricota</taxon>
        <taxon>Caudoviricetes</taxon>
        <taxon>Audreyjarvisvirus</taxon>
        <taxon>Audreyjarvisvirus P1048</taxon>
    </lineage>
</organism>
<sequence length="46" mass="5327">MFMGLSSVKDAELSRKIVWSKKFHSQDFNCSDLDESDNVFGEKKNK</sequence>
<keyword evidence="2" id="KW-1185">Reference proteome</keyword>
<dbReference type="KEGG" id="vg:56137971"/>
<proteinExistence type="predicted"/>
<evidence type="ECO:0000313" key="1">
    <source>
        <dbReference type="EMBL" id="QGJ84947.1"/>
    </source>
</evidence>
<dbReference type="EMBL" id="MN552145">
    <property type="protein sequence ID" value="QGJ84947.1"/>
    <property type="molecule type" value="Genomic_DNA"/>
</dbReference>
<dbReference type="Proteomes" id="UP000422881">
    <property type="component" value="Segment"/>
</dbReference>
<reference evidence="1 2" key="1">
    <citation type="submission" date="2019-10" db="EMBL/GenBank/DDBJ databases">
        <authorList>
            <person name="Brinks E."/>
        </authorList>
    </citation>
    <scope>NUCLEOTIDE SEQUENCE [LARGE SCALE GENOMIC DNA]</scope>
</reference>
<dbReference type="RefSeq" id="YP_009905585.1">
    <property type="nucleotide sequence ID" value="NC_049857.1"/>
</dbReference>
<dbReference type="InterPro" id="IPR012455">
    <property type="entry name" value="DUF1660"/>
</dbReference>
<dbReference type="GeneID" id="56137971"/>
<accession>A0A649V290</accession>
<dbReference type="Pfam" id="PF07874">
    <property type="entry name" value="DUF1660"/>
    <property type="match status" value="1"/>
</dbReference>
<name>A0A649V290_9CAUD</name>
<evidence type="ECO:0000313" key="2">
    <source>
        <dbReference type="Proteomes" id="UP000422881"/>
    </source>
</evidence>